<dbReference type="Gene3D" id="3.30.160.60">
    <property type="entry name" value="Classic Zinc Finger"/>
    <property type="match status" value="1"/>
</dbReference>
<feature type="compositionally biased region" description="Basic residues" evidence="2">
    <location>
        <begin position="301"/>
        <end position="311"/>
    </location>
</feature>
<keyword evidence="5" id="KW-1185">Reference proteome</keyword>
<dbReference type="GO" id="GO:0008270">
    <property type="term" value="F:zinc ion binding"/>
    <property type="evidence" value="ECO:0007669"/>
    <property type="project" value="UniProtKB-KW"/>
</dbReference>
<dbReference type="AlphaFoldDB" id="A0AAD4H6Z8"/>
<organism evidence="4 5">
    <name type="scientific">Linnemannia exigua</name>
    <dbReference type="NCBI Taxonomy" id="604196"/>
    <lineage>
        <taxon>Eukaryota</taxon>
        <taxon>Fungi</taxon>
        <taxon>Fungi incertae sedis</taxon>
        <taxon>Mucoromycota</taxon>
        <taxon>Mortierellomycotina</taxon>
        <taxon>Mortierellomycetes</taxon>
        <taxon>Mortierellales</taxon>
        <taxon>Mortierellaceae</taxon>
        <taxon>Linnemannia</taxon>
    </lineage>
</organism>
<accession>A0AAD4H6Z8</accession>
<evidence type="ECO:0000256" key="2">
    <source>
        <dbReference type="SAM" id="MobiDB-lite"/>
    </source>
</evidence>
<feature type="compositionally biased region" description="Low complexity" evidence="2">
    <location>
        <begin position="191"/>
        <end position="211"/>
    </location>
</feature>
<evidence type="ECO:0000256" key="1">
    <source>
        <dbReference type="PROSITE-ProRule" id="PRU00042"/>
    </source>
</evidence>
<evidence type="ECO:0000259" key="3">
    <source>
        <dbReference type="PROSITE" id="PS50157"/>
    </source>
</evidence>
<feature type="region of interest" description="Disordered" evidence="2">
    <location>
        <begin position="223"/>
        <end position="311"/>
    </location>
</feature>
<feature type="domain" description="C2H2-type" evidence="3">
    <location>
        <begin position="391"/>
        <end position="418"/>
    </location>
</feature>
<feature type="compositionally biased region" description="Acidic residues" evidence="2">
    <location>
        <begin position="230"/>
        <end position="239"/>
    </location>
</feature>
<sequence length="440" mass="48914">MTHIVPTLKKDSTRSLCDQFTNIFYVDEVPSSSIDLASFTASVSYPSPAASSEESDDSLLADTLSPPSSPWFPSMSSTADNLLKTSSKTIAAGEDVDFFRNPFYRSLHHHQQGSAESVYPESLLVQRRKVSLPQAVKSSRDRSSSGQEVSQTAAPSDLFNISLDQILSAGPFNLSLETQQMLLSAVEEAFPSSQEEGQQQQQQYDGSSPSQEEFDMIEDTLTTGSLSAPEDTEDEDVESMEYGQAQHQHSAEHSLEPELDDHSDSDYRESTPVQQKKARSSAAAKKKTPRGTSSTTTGKAPRVRKGTYKRSLKVYPPRRPKANIISEGLLESDDCDVKIKAESSNGVKLPGGLRLPLDKDGYLCEHCPKERFGRVHDLKRHQISKHNERTWPCDFCHRPFVRRDALLRHYAVKTARKDGVHPTAEDVDRLSEARARARLI</sequence>
<comment type="caution">
    <text evidence="4">The sequence shown here is derived from an EMBL/GenBank/DDBJ whole genome shotgun (WGS) entry which is preliminary data.</text>
</comment>
<dbReference type="SUPFAM" id="SSF57667">
    <property type="entry name" value="beta-beta-alpha zinc fingers"/>
    <property type="match status" value="1"/>
</dbReference>
<evidence type="ECO:0000313" key="5">
    <source>
        <dbReference type="Proteomes" id="UP001194580"/>
    </source>
</evidence>
<feature type="compositionally biased region" description="Basic and acidic residues" evidence="2">
    <location>
        <begin position="249"/>
        <end position="269"/>
    </location>
</feature>
<dbReference type="EMBL" id="JAAAIL010000512">
    <property type="protein sequence ID" value="KAG0275176.1"/>
    <property type="molecule type" value="Genomic_DNA"/>
</dbReference>
<dbReference type="PROSITE" id="PS50157">
    <property type="entry name" value="ZINC_FINGER_C2H2_2"/>
    <property type="match status" value="1"/>
</dbReference>
<dbReference type="InterPro" id="IPR013087">
    <property type="entry name" value="Znf_C2H2_type"/>
</dbReference>
<keyword evidence="1" id="KW-0863">Zinc-finger</keyword>
<dbReference type="SMART" id="SM00355">
    <property type="entry name" value="ZnF_C2H2"/>
    <property type="match status" value="2"/>
</dbReference>
<protein>
    <recommendedName>
        <fullName evidence="3">C2H2-type domain-containing protein</fullName>
    </recommendedName>
</protein>
<dbReference type="Proteomes" id="UP001194580">
    <property type="component" value="Unassembled WGS sequence"/>
</dbReference>
<feature type="region of interest" description="Disordered" evidence="2">
    <location>
        <begin position="188"/>
        <end position="211"/>
    </location>
</feature>
<proteinExistence type="predicted"/>
<evidence type="ECO:0000313" key="4">
    <source>
        <dbReference type="EMBL" id="KAG0275176.1"/>
    </source>
</evidence>
<gene>
    <name evidence="4" type="ORF">BGZ95_009111</name>
</gene>
<keyword evidence="1" id="KW-0862">Zinc</keyword>
<feature type="compositionally biased region" description="Basic residues" evidence="2">
    <location>
        <begin position="276"/>
        <end position="289"/>
    </location>
</feature>
<reference evidence="4" key="1">
    <citation type="journal article" date="2020" name="Fungal Divers.">
        <title>Resolving the Mortierellaceae phylogeny through synthesis of multi-gene phylogenetics and phylogenomics.</title>
        <authorList>
            <person name="Vandepol N."/>
            <person name="Liber J."/>
            <person name="Desiro A."/>
            <person name="Na H."/>
            <person name="Kennedy M."/>
            <person name="Barry K."/>
            <person name="Grigoriev I.V."/>
            <person name="Miller A.N."/>
            <person name="O'Donnell K."/>
            <person name="Stajich J.E."/>
            <person name="Bonito G."/>
        </authorList>
    </citation>
    <scope>NUCLEOTIDE SEQUENCE</scope>
    <source>
        <strain evidence="4">NRRL 28262</strain>
    </source>
</reference>
<keyword evidence="1" id="KW-0479">Metal-binding</keyword>
<name>A0AAD4H6Z8_9FUNG</name>
<dbReference type="InterPro" id="IPR036236">
    <property type="entry name" value="Znf_C2H2_sf"/>
</dbReference>